<name>A0A0B4D0B4_9MICO</name>
<keyword evidence="3" id="KW-0540">Nuclease</keyword>
<comment type="caution">
    <text evidence="3">The sequence shown here is derived from an EMBL/GenBank/DDBJ whole genome shotgun (WGS) entry which is preliminary data.</text>
</comment>
<evidence type="ECO:0000259" key="2">
    <source>
        <dbReference type="Pfam" id="PF03372"/>
    </source>
</evidence>
<protein>
    <submittedName>
        <fullName evidence="3">Endonuclease</fullName>
    </submittedName>
</protein>
<dbReference type="RefSeq" id="WP_039415776.1">
    <property type="nucleotide sequence ID" value="NZ_JWSZ01000011.1"/>
</dbReference>
<dbReference type="SUPFAM" id="SSF56219">
    <property type="entry name" value="DNase I-like"/>
    <property type="match status" value="1"/>
</dbReference>
<dbReference type="InterPro" id="IPR005135">
    <property type="entry name" value="Endo/exonuclease/phosphatase"/>
</dbReference>
<reference evidence="3 4" key="1">
    <citation type="submission" date="2014-12" db="EMBL/GenBank/DDBJ databases">
        <title>Genome sequencing of Microbacterium hominis TPW29.</title>
        <authorList>
            <person name="Tan P.W."/>
            <person name="Chan K.-G."/>
        </authorList>
    </citation>
    <scope>NUCLEOTIDE SEQUENCE [LARGE SCALE GENOMIC DNA]</scope>
    <source>
        <strain evidence="3 4">TPW29</strain>
    </source>
</reference>
<dbReference type="Proteomes" id="UP000031202">
    <property type="component" value="Unassembled WGS sequence"/>
</dbReference>
<dbReference type="EMBL" id="JWSZ01000011">
    <property type="protein sequence ID" value="KIC57730.1"/>
    <property type="molecule type" value="Genomic_DNA"/>
</dbReference>
<keyword evidence="1" id="KW-1133">Transmembrane helix</keyword>
<keyword evidence="3" id="KW-0378">Hydrolase</keyword>
<proteinExistence type="predicted"/>
<dbReference type="AlphaFoldDB" id="A0A0B4D0B4"/>
<dbReference type="GO" id="GO:0004519">
    <property type="term" value="F:endonuclease activity"/>
    <property type="evidence" value="ECO:0007669"/>
    <property type="project" value="UniProtKB-KW"/>
</dbReference>
<organism evidence="3 4">
    <name type="scientific">Microbacterium hominis</name>
    <dbReference type="NCBI Taxonomy" id="162426"/>
    <lineage>
        <taxon>Bacteria</taxon>
        <taxon>Bacillati</taxon>
        <taxon>Actinomycetota</taxon>
        <taxon>Actinomycetes</taxon>
        <taxon>Micrococcales</taxon>
        <taxon>Microbacteriaceae</taxon>
        <taxon>Microbacterium</taxon>
    </lineage>
</organism>
<keyword evidence="1" id="KW-0812">Transmembrane</keyword>
<evidence type="ECO:0000313" key="4">
    <source>
        <dbReference type="Proteomes" id="UP000031202"/>
    </source>
</evidence>
<dbReference type="Pfam" id="PF03372">
    <property type="entry name" value="Exo_endo_phos"/>
    <property type="match status" value="1"/>
</dbReference>
<feature type="transmembrane region" description="Helical" evidence="1">
    <location>
        <begin position="67"/>
        <end position="88"/>
    </location>
</feature>
<keyword evidence="1" id="KW-0472">Membrane</keyword>
<feature type="transmembrane region" description="Helical" evidence="1">
    <location>
        <begin position="42"/>
        <end position="60"/>
    </location>
</feature>
<dbReference type="InterPro" id="IPR036691">
    <property type="entry name" value="Endo/exonu/phosph_ase_sf"/>
</dbReference>
<feature type="domain" description="Endonuclease/exonuclease/phosphatase" evidence="2">
    <location>
        <begin position="107"/>
        <end position="332"/>
    </location>
</feature>
<gene>
    <name evidence="3" type="ORF">RM52_08970</name>
</gene>
<evidence type="ECO:0000313" key="3">
    <source>
        <dbReference type="EMBL" id="KIC57730.1"/>
    </source>
</evidence>
<accession>A0A0B4D0B4</accession>
<evidence type="ECO:0000256" key="1">
    <source>
        <dbReference type="SAM" id="Phobius"/>
    </source>
</evidence>
<sequence length="343" mass="35445">MLRLLGILVTVAAAIATAVVTWPQFFRLEQTFPFAQIVSLRPVVVLVLGALFVLGLLLALARPLRAFAGAIAVIALLGALANGGILLARGVGTGSLPPATDSSIRVMTWNTAGAATDAELIARTAVAMKADVVALPETTIETGEAVAIAMREMGAPMWAHHENYGERPGYPDWAANSTTLLISPALGDYAVVASTSDGASNTSAVPSVVAMPVDGSGPTIVAVHAVAPRQDRMDDWRSDLRWIANQCASDDVIMAGDFNATVDNMARLGVDGGDLGRCTDAAARTGSGAVGTWSTSLPPLIGTPIDHIMATANWTPTGSVVLGSLDGSGSDHRPLVVQYEAAR</sequence>
<keyword evidence="3" id="KW-0255">Endonuclease</keyword>
<dbReference type="Gene3D" id="3.60.10.10">
    <property type="entry name" value="Endonuclease/exonuclease/phosphatase"/>
    <property type="match status" value="1"/>
</dbReference>